<sequence length="240" mass="27347">MSSDTSPTPVESFALSTGQSESLLSMSYEDFVKFQLPLYHGPIVSIKMELRPTTLPRHFSASIRRPELEKLDGVLSTQSFQLLLQWLYLGRFNLGKESPSDRITTMIELARLADMMEIKDIDAQIAEYIRTTVLDNPSPTGNYWCRSPDDNIYHITPEHVVAASHLPKGHSIRLLLARAAINAYLNSDDFRFSRETQDVPEFAADLLQELRVALKSIECDDNSGRTYHDPFTETKLQFYQ</sequence>
<keyword evidence="2" id="KW-1185">Reference proteome</keyword>
<reference evidence="1 2" key="1">
    <citation type="submission" date="2024-07" db="EMBL/GenBank/DDBJ databases">
        <title>Section-level genome sequencing and comparative genomics of Aspergillus sections Usti and Cavernicolus.</title>
        <authorList>
            <consortium name="Lawrence Berkeley National Laboratory"/>
            <person name="Nybo J.L."/>
            <person name="Vesth T.C."/>
            <person name="Theobald S."/>
            <person name="Frisvad J.C."/>
            <person name="Larsen T.O."/>
            <person name="Kjaerboelling I."/>
            <person name="Rothschild-Mancinelli K."/>
            <person name="Lyhne E.K."/>
            <person name="Kogle M.E."/>
            <person name="Barry K."/>
            <person name="Clum A."/>
            <person name="Na H."/>
            <person name="Ledsgaard L."/>
            <person name="Lin J."/>
            <person name="Lipzen A."/>
            <person name="Kuo A."/>
            <person name="Riley R."/>
            <person name="Mondo S."/>
            <person name="Labutti K."/>
            <person name="Haridas S."/>
            <person name="Pangalinan J."/>
            <person name="Salamov A.A."/>
            <person name="Simmons B.A."/>
            <person name="Magnuson J.K."/>
            <person name="Chen J."/>
            <person name="Drula E."/>
            <person name="Henrissat B."/>
            <person name="Wiebenga A."/>
            <person name="Lubbers R.J."/>
            <person name="Gomes A.C."/>
            <person name="Makela M.R."/>
            <person name="Stajich J."/>
            <person name="Grigoriev I.V."/>
            <person name="Mortensen U.H."/>
            <person name="De Vries R.P."/>
            <person name="Baker S.E."/>
            <person name="Andersen M.R."/>
        </authorList>
    </citation>
    <scope>NUCLEOTIDE SEQUENCE [LARGE SCALE GENOMIC DNA]</scope>
    <source>
        <strain evidence="1 2">CBS 123904</strain>
    </source>
</reference>
<evidence type="ECO:0000313" key="1">
    <source>
        <dbReference type="EMBL" id="KAL2841265.1"/>
    </source>
</evidence>
<comment type="caution">
    <text evidence="1">The sequence shown here is derived from an EMBL/GenBank/DDBJ whole genome shotgun (WGS) entry which is preliminary data.</text>
</comment>
<evidence type="ECO:0008006" key="3">
    <source>
        <dbReference type="Google" id="ProtNLM"/>
    </source>
</evidence>
<accession>A0ABR4JMM8</accession>
<evidence type="ECO:0000313" key="2">
    <source>
        <dbReference type="Proteomes" id="UP001610446"/>
    </source>
</evidence>
<organism evidence="1 2">
    <name type="scientific">Aspergillus pseudoustus</name>
    <dbReference type="NCBI Taxonomy" id="1810923"/>
    <lineage>
        <taxon>Eukaryota</taxon>
        <taxon>Fungi</taxon>
        <taxon>Dikarya</taxon>
        <taxon>Ascomycota</taxon>
        <taxon>Pezizomycotina</taxon>
        <taxon>Eurotiomycetes</taxon>
        <taxon>Eurotiomycetidae</taxon>
        <taxon>Eurotiales</taxon>
        <taxon>Aspergillaceae</taxon>
        <taxon>Aspergillus</taxon>
        <taxon>Aspergillus subgen. Nidulantes</taxon>
    </lineage>
</organism>
<gene>
    <name evidence="1" type="ORF">BJY01DRAFT_249615</name>
</gene>
<dbReference type="EMBL" id="JBFXLU010000111">
    <property type="protein sequence ID" value="KAL2841265.1"/>
    <property type="molecule type" value="Genomic_DNA"/>
</dbReference>
<name>A0ABR4JMM8_9EURO</name>
<dbReference type="Proteomes" id="UP001610446">
    <property type="component" value="Unassembled WGS sequence"/>
</dbReference>
<protein>
    <recommendedName>
        <fullName evidence="3">BTB domain-containing protein</fullName>
    </recommendedName>
</protein>
<proteinExistence type="predicted"/>